<dbReference type="RefSeq" id="WP_181072541.1">
    <property type="nucleotide sequence ID" value="NZ_JAAMRF010000011.1"/>
</dbReference>
<dbReference type="Gene3D" id="3.30.70.100">
    <property type="match status" value="1"/>
</dbReference>
<dbReference type="EMBL" id="JAAMRF010000011">
    <property type="protein sequence ID" value="MBA1275482.1"/>
    <property type="molecule type" value="Genomic_DNA"/>
</dbReference>
<dbReference type="Proteomes" id="UP000786387">
    <property type="component" value="Unassembled WGS sequence"/>
</dbReference>
<accession>A0ABR5Z5S6</accession>
<dbReference type="InterPro" id="IPR036163">
    <property type="entry name" value="HMA_dom_sf"/>
</dbReference>
<dbReference type="PROSITE" id="PS01047">
    <property type="entry name" value="HMA_1"/>
    <property type="match status" value="1"/>
</dbReference>
<comment type="caution">
    <text evidence="3">The sequence shown here is derived from an EMBL/GenBank/DDBJ whole genome shotgun (WGS) entry which is preliminary data.</text>
</comment>
<dbReference type="CDD" id="cd00371">
    <property type="entry name" value="HMA"/>
    <property type="match status" value="1"/>
</dbReference>
<name>A0ABR5Z5S6_9GAMM</name>
<gene>
    <name evidence="3" type="ORF">G7026_19220</name>
</gene>
<reference evidence="3 4" key="1">
    <citation type="submission" date="2020-02" db="EMBL/GenBank/DDBJ databases">
        <title>Synteny-based analysis reveals conserved mechanism for high triclosan tolerance in Pseudomonas, as well as instances of horizontal transfer.</title>
        <authorList>
            <person name="Mcfarland A.G."/>
            <person name="Bertucci H.K."/>
            <person name="Litmann E."/>
            <person name="Shen J."/>
            <person name="Huttenhower C."/>
            <person name="Hartmann E.M."/>
        </authorList>
    </citation>
    <scope>NUCLEOTIDE SEQUENCE [LARGE SCALE GENOMIC DNA]</scope>
    <source>
        <strain evidence="3 4">115A1</strain>
    </source>
</reference>
<protein>
    <submittedName>
        <fullName evidence="3">Heavy-metal-associated domain-containing protein</fullName>
    </submittedName>
</protein>
<evidence type="ECO:0000313" key="3">
    <source>
        <dbReference type="EMBL" id="MBA1275482.1"/>
    </source>
</evidence>
<dbReference type="InterPro" id="IPR017969">
    <property type="entry name" value="Heavy-metal-associated_CS"/>
</dbReference>
<dbReference type="Pfam" id="PF00403">
    <property type="entry name" value="HMA"/>
    <property type="match status" value="1"/>
</dbReference>
<evidence type="ECO:0000313" key="4">
    <source>
        <dbReference type="Proteomes" id="UP000786387"/>
    </source>
</evidence>
<dbReference type="SUPFAM" id="SSF55008">
    <property type="entry name" value="HMA, heavy metal-associated domain"/>
    <property type="match status" value="1"/>
</dbReference>
<dbReference type="PROSITE" id="PS50846">
    <property type="entry name" value="HMA_2"/>
    <property type="match status" value="1"/>
</dbReference>
<keyword evidence="1" id="KW-0479">Metal-binding</keyword>
<organism evidence="3 4">
    <name type="scientific">Stutzerimonas azotifigens</name>
    <dbReference type="NCBI Taxonomy" id="291995"/>
    <lineage>
        <taxon>Bacteria</taxon>
        <taxon>Pseudomonadati</taxon>
        <taxon>Pseudomonadota</taxon>
        <taxon>Gammaproteobacteria</taxon>
        <taxon>Pseudomonadales</taxon>
        <taxon>Pseudomonadaceae</taxon>
        <taxon>Stutzerimonas</taxon>
    </lineage>
</organism>
<evidence type="ECO:0000256" key="1">
    <source>
        <dbReference type="ARBA" id="ARBA00022723"/>
    </source>
</evidence>
<evidence type="ECO:0000259" key="2">
    <source>
        <dbReference type="PROSITE" id="PS50846"/>
    </source>
</evidence>
<keyword evidence="4" id="KW-1185">Reference proteome</keyword>
<proteinExistence type="predicted"/>
<feature type="domain" description="HMA" evidence="2">
    <location>
        <begin position="1"/>
        <end position="63"/>
    </location>
</feature>
<dbReference type="InterPro" id="IPR006121">
    <property type="entry name" value="HMA_dom"/>
</dbReference>
<sequence length="65" mass="7091">MQRFTVEGMTCAHCKRAVSEAIKRLDPDAQVRVDLGSGLVEADGRLDAAEVRKAIEEEGYRVVSG</sequence>